<feature type="region of interest" description="Disordered" evidence="1">
    <location>
        <begin position="1"/>
        <end position="117"/>
    </location>
</feature>
<feature type="compositionally biased region" description="Basic and acidic residues" evidence="1">
    <location>
        <begin position="104"/>
        <end position="117"/>
    </location>
</feature>
<dbReference type="EMBL" id="FNEZ01000007">
    <property type="protein sequence ID" value="SDK50864.1"/>
    <property type="molecule type" value="Genomic_DNA"/>
</dbReference>
<feature type="compositionally biased region" description="Basic and acidic residues" evidence="1">
    <location>
        <begin position="75"/>
        <end position="92"/>
    </location>
</feature>
<evidence type="ECO:0000313" key="3">
    <source>
        <dbReference type="Proteomes" id="UP000199580"/>
    </source>
</evidence>
<name>A0A1G9CH94_9FLAO</name>
<proteinExistence type="predicted"/>
<dbReference type="STRING" id="1128970.SAMN04487935_3521"/>
<reference evidence="2 3" key="1">
    <citation type="submission" date="2016-10" db="EMBL/GenBank/DDBJ databases">
        <authorList>
            <person name="de Groot N.N."/>
        </authorList>
    </citation>
    <scope>NUCLEOTIDE SEQUENCE [LARGE SCALE GENOMIC DNA]</scope>
    <source>
        <strain evidence="2 3">CGMCC 1.10076</strain>
    </source>
</reference>
<sequence length="117" mass="13487">MENKDLGSKKINNEQEVNEGFSGENIPKDYNPAKEKLNTEQETDEDGNTKNVERARNQEQGDRNWDENESLSRGVKSEEAQQKTVENKDRNSDIATNRYPNSHPDNHKDRGNIKLDE</sequence>
<evidence type="ECO:0000313" key="2">
    <source>
        <dbReference type="EMBL" id="SDK50864.1"/>
    </source>
</evidence>
<dbReference type="OrthoDB" id="1374894at2"/>
<gene>
    <name evidence="2" type="ORF">SAMN04487935_3521</name>
</gene>
<organism evidence="2 3">
    <name type="scientific">Flavobacterium noncentrifugens</name>
    <dbReference type="NCBI Taxonomy" id="1128970"/>
    <lineage>
        <taxon>Bacteria</taxon>
        <taxon>Pseudomonadati</taxon>
        <taxon>Bacteroidota</taxon>
        <taxon>Flavobacteriia</taxon>
        <taxon>Flavobacteriales</taxon>
        <taxon>Flavobacteriaceae</taxon>
        <taxon>Flavobacterium</taxon>
    </lineage>
</organism>
<dbReference type="RefSeq" id="WP_091398631.1">
    <property type="nucleotide sequence ID" value="NZ_BKAI01000010.1"/>
</dbReference>
<dbReference type="AlphaFoldDB" id="A0A1G9CH94"/>
<keyword evidence="3" id="KW-1185">Reference proteome</keyword>
<feature type="compositionally biased region" description="Basic and acidic residues" evidence="1">
    <location>
        <begin position="47"/>
        <end position="66"/>
    </location>
</feature>
<dbReference type="Proteomes" id="UP000199580">
    <property type="component" value="Unassembled WGS sequence"/>
</dbReference>
<protein>
    <submittedName>
        <fullName evidence="2">Uncharacterized protein</fullName>
    </submittedName>
</protein>
<accession>A0A1G9CH94</accession>
<feature type="compositionally biased region" description="Basic and acidic residues" evidence="1">
    <location>
        <begin position="1"/>
        <end position="13"/>
    </location>
</feature>
<evidence type="ECO:0000256" key="1">
    <source>
        <dbReference type="SAM" id="MobiDB-lite"/>
    </source>
</evidence>